<dbReference type="InterPro" id="IPR024492">
    <property type="entry name" value="DUF2764"/>
</dbReference>
<dbReference type="EMBL" id="VVYV01000052">
    <property type="protein sequence ID" value="KAA5413428.1"/>
    <property type="molecule type" value="Genomic_DNA"/>
</dbReference>
<dbReference type="GeneID" id="66308840"/>
<reference evidence="5" key="5">
    <citation type="submission" date="2023-08" db="EMBL/GenBank/DDBJ databases">
        <title>Reintroducing virulent viruses to syntetic microbiomes.</title>
        <authorList>
            <person name="Wilde J."/>
            <person name="Boyes R."/>
            <person name="Robinson A.V."/>
            <person name="Daisley B.A."/>
            <person name="Allen-Vercoe E."/>
        </authorList>
    </citation>
    <scope>NUCLEOTIDE SEQUENCE</scope>
    <source>
        <strain evidence="5">225I_12FAA</strain>
    </source>
</reference>
<evidence type="ECO:0000313" key="5">
    <source>
        <dbReference type="EMBL" id="MDT4512272.1"/>
    </source>
</evidence>
<dbReference type="RefSeq" id="WP_007218704.1">
    <property type="nucleotide sequence ID" value="NZ_CABMLT010000037.1"/>
</dbReference>
<reference evidence="6 8" key="2">
    <citation type="submission" date="2018-08" db="EMBL/GenBank/DDBJ databases">
        <title>A genome reference for cultivated species of the human gut microbiota.</title>
        <authorList>
            <person name="Zou Y."/>
            <person name="Xue W."/>
            <person name="Luo G."/>
        </authorList>
    </citation>
    <scope>NUCLEOTIDE SEQUENCE [LARGE SCALE GENOMIC DNA]</scope>
    <source>
        <strain evidence="6 8">AF22-3AC</strain>
    </source>
</reference>
<gene>
    <name evidence="1" type="ORF">BcellWH2_05192</name>
    <name evidence="6" type="ORF">DWX97_19385</name>
    <name evidence="3" type="ORF">F2Y81_22885</name>
    <name evidence="2" type="ORF">F2Y87_25910</name>
    <name evidence="4" type="ORF">PZH42_13685</name>
    <name evidence="5" type="ORF">RO785_14965</name>
</gene>
<evidence type="ECO:0000313" key="10">
    <source>
        <dbReference type="Proteomes" id="UP000482653"/>
    </source>
</evidence>
<evidence type="ECO:0000313" key="3">
    <source>
        <dbReference type="EMBL" id="KAA5413428.1"/>
    </source>
</evidence>
<dbReference type="EMBL" id="JARFID010000012">
    <property type="protein sequence ID" value="MDE8695156.1"/>
    <property type="molecule type" value="Genomic_DNA"/>
</dbReference>
<evidence type="ECO:0000313" key="7">
    <source>
        <dbReference type="Proteomes" id="UP000061809"/>
    </source>
</evidence>
<evidence type="ECO:0000313" key="1">
    <source>
        <dbReference type="EMBL" id="ALJ62395.1"/>
    </source>
</evidence>
<protein>
    <submittedName>
        <fullName evidence="2">DUF2764 domain-containing protein</fullName>
    </submittedName>
</protein>
<dbReference type="Proteomes" id="UP000448877">
    <property type="component" value="Unassembled WGS sequence"/>
</dbReference>
<dbReference type="Pfam" id="PF10962">
    <property type="entry name" value="DUF2764"/>
    <property type="match status" value="1"/>
</dbReference>
<dbReference type="STRING" id="246787.BcellWH2_05192"/>
<dbReference type="EMBL" id="JAVSNH010000001">
    <property type="protein sequence ID" value="MDT4512272.1"/>
    <property type="molecule type" value="Genomic_DNA"/>
</dbReference>
<evidence type="ECO:0000313" key="6">
    <source>
        <dbReference type="EMBL" id="RGS34364.1"/>
    </source>
</evidence>
<proteinExistence type="predicted"/>
<reference evidence="1 7" key="1">
    <citation type="journal article" date="2015" name="Science">
        <title>Genetic determinants of in vivo fitness and diet responsiveness in multiple human gut Bacteroides.</title>
        <authorList>
            <person name="Wu M."/>
            <person name="McNulty N.P."/>
            <person name="Rodionov D.A."/>
            <person name="Khoroshkin M.S."/>
            <person name="Griffin N.W."/>
            <person name="Cheng J."/>
            <person name="Latreille P."/>
            <person name="Kerstetter R.A."/>
            <person name="Terrapon N."/>
            <person name="Henrissat B."/>
            <person name="Osterman A.L."/>
            <person name="Gordon J.I."/>
        </authorList>
    </citation>
    <scope>NUCLEOTIDE SEQUENCE [LARGE SCALE GENOMIC DNA]</scope>
    <source>
        <strain evidence="1 7">WH2</strain>
    </source>
</reference>
<evidence type="ECO:0000313" key="9">
    <source>
        <dbReference type="Proteomes" id="UP000448877"/>
    </source>
</evidence>
<dbReference type="AlphaFoldDB" id="A0A0N7IG97"/>
<dbReference type="EMBL" id="CP012801">
    <property type="protein sequence ID" value="ALJ62395.1"/>
    <property type="molecule type" value="Genomic_DNA"/>
</dbReference>
<dbReference type="eggNOG" id="COG1527">
    <property type="taxonomic scope" value="Bacteria"/>
</dbReference>
<evidence type="ECO:0000313" key="4">
    <source>
        <dbReference type="EMBL" id="MDE8695156.1"/>
    </source>
</evidence>
<sequence>MSKYYYYLVAGLPELTLEDSKLSYTVADFKAELYPDLSDEDRRLIDLFYLKFDNANVLKLLKDKDAAIDSRGNYSAEELAEFISSLKDGDEVADAVFPSYLSTFISEYFNTPAEDDFLHEDRLAALYYAYAMKCRNKFVSSWFAFNLTMNNVLVALTARKFKMDIAPLIVGDTEVCEALRTSGARDFGLTGEVDFLDQLVKISETEELVEREKKIDQLRWNWMEEATFFNYFTVERLFVFLLQLEMIERWISLDKEKGNQLFRSIIATLKDEVQIPAEFR</sequence>
<dbReference type="Proteomes" id="UP000061809">
    <property type="component" value="Chromosome"/>
</dbReference>
<organism evidence="1 7">
    <name type="scientific">Bacteroides cellulosilyticus</name>
    <dbReference type="NCBI Taxonomy" id="246787"/>
    <lineage>
        <taxon>Bacteria</taxon>
        <taxon>Pseudomonadati</taxon>
        <taxon>Bacteroidota</taxon>
        <taxon>Bacteroidia</taxon>
        <taxon>Bacteroidales</taxon>
        <taxon>Bacteroidaceae</taxon>
        <taxon>Bacteroides</taxon>
    </lineage>
</organism>
<dbReference type="Proteomes" id="UP000482653">
    <property type="component" value="Unassembled WGS sequence"/>
</dbReference>
<name>A0A0N7IG97_9BACE</name>
<evidence type="ECO:0000313" key="8">
    <source>
        <dbReference type="Proteomes" id="UP000283341"/>
    </source>
</evidence>
<accession>A0A0N7IG97</accession>
<dbReference type="EMBL" id="VVYX01000050">
    <property type="protein sequence ID" value="KAA5413418.1"/>
    <property type="molecule type" value="Genomic_DNA"/>
</dbReference>
<reference evidence="4" key="4">
    <citation type="submission" date="2023-03" db="EMBL/GenBank/DDBJ databases">
        <title>DFI Biobank Strains.</title>
        <authorList>
            <person name="Mostad J."/>
            <person name="Paddock L."/>
            <person name="Medina S."/>
            <person name="Waligurski E."/>
            <person name="Barat B."/>
            <person name="Smith R."/>
            <person name="Burgo V."/>
            <person name="Metcalfe C."/>
            <person name="Woodson C."/>
            <person name="Sundararajan A."/>
            <person name="Ramaswamy R."/>
            <person name="Lin H."/>
            <person name="Pamer E.G."/>
        </authorList>
    </citation>
    <scope>NUCLEOTIDE SEQUENCE</scope>
    <source>
        <strain evidence="4">DFI.9.5</strain>
    </source>
</reference>
<dbReference type="Proteomes" id="UP001221924">
    <property type="component" value="Unassembled WGS sequence"/>
</dbReference>
<evidence type="ECO:0000313" key="2">
    <source>
        <dbReference type="EMBL" id="KAA5413418.1"/>
    </source>
</evidence>
<dbReference type="Proteomes" id="UP001266995">
    <property type="component" value="Unassembled WGS sequence"/>
</dbReference>
<dbReference type="EMBL" id="QRVJ01000022">
    <property type="protein sequence ID" value="RGS34364.1"/>
    <property type="molecule type" value="Genomic_DNA"/>
</dbReference>
<dbReference type="PATRIC" id="fig|246787.4.peg.5357"/>
<dbReference type="Proteomes" id="UP000283341">
    <property type="component" value="Unassembled WGS sequence"/>
</dbReference>
<dbReference type="KEGG" id="bcel:BcellWH2_05192"/>
<reference evidence="9 10" key="3">
    <citation type="journal article" date="2019" name="Nat. Med.">
        <title>A library of human gut bacterial isolates paired with longitudinal multiomics data enables mechanistic microbiome research.</title>
        <authorList>
            <person name="Poyet M."/>
            <person name="Groussin M."/>
            <person name="Gibbons S.M."/>
            <person name="Avila-Pacheco J."/>
            <person name="Jiang X."/>
            <person name="Kearney S.M."/>
            <person name="Perrotta A.R."/>
            <person name="Berdy B."/>
            <person name="Zhao S."/>
            <person name="Lieberman T.D."/>
            <person name="Swanson P.K."/>
            <person name="Smith M."/>
            <person name="Roesemann S."/>
            <person name="Alexander J.E."/>
            <person name="Rich S.A."/>
            <person name="Livny J."/>
            <person name="Vlamakis H."/>
            <person name="Clish C."/>
            <person name="Bullock K."/>
            <person name="Deik A."/>
            <person name="Scott J."/>
            <person name="Pierce K.A."/>
            <person name="Xavier R.J."/>
            <person name="Alm E.J."/>
        </authorList>
    </citation>
    <scope>NUCLEOTIDE SEQUENCE [LARGE SCALE GENOMIC DNA]</scope>
    <source>
        <strain evidence="3 9">BIOML-A6</strain>
        <strain evidence="2 10">BIOML-A8</strain>
    </source>
</reference>